<dbReference type="PROSITE" id="PS50893">
    <property type="entry name" value="ABC_TRANSPORTER_2"/>
    <property type="match status" value="1"/>
</dbReference>
<evidence type="ECO:0000259" key="9">
    <source>
        <dbReference type="PROSITE" id="PS50929"/>
    </source>
</evidence>
<dbReference type="GO" id="GO:0034040">
    <property type="term" value="F:ATPase-coupled lipid transmembrane transporter activity"/>
    <property type="evidence" value="ECO:0007669"/>
    <property type="project" value="TreeGrafter"/>
</dbReference>
<sequence>MIDLDLQALLSSASREQRRSMRFAILYAIMAVVSAVALLGLSGWFITCAALAGIAGIAAVQAFNYLLPSAAIRLLAIVRTLSRYGERVQGHKAALQTLATIRADIFQRFVEAPDMGRVSGDMAAALLQDVEALEDRFIRMPGTLGAFAGAGAALLLCAAAGWAAAMAVFAIVIMTLGTSYLLAGRLLPAPARRIQDAIARLKQDVVEYAACSAEIVAYILGESVEDDLHRRAAEMDRARLAFARGEALLAAIVTLMGGIAMAAVIALSTAPLPVTLLAGLAAAGAIEASGAAVRSIGRDATVAAGFHRLSSLVARTHQPPLARLPLQGMRITIGTGADAIEMRSGARLAVTGLSGSGKTTLLTLLAGLHDNSGVAVTIDGRPMADCPAPDRRSLFALSPQDAQVIAGTIADNLRLARSRLSDAALWDALGLACLADEVRAMPQGLMTWIGDSGAQLSGGQRKRLSLARALLAGRPWLLLDEPSEGLDVATEQQLKGNLAAWLDRTQSGLIVVTHRPAMLALADRRLTIAT</sequence>
<evidence type="ECO:0000256" key="1">
    <source>
        <dbReference type="ARBA" id="ARBA00004651"/>
    </source>
</evidence>
<dbReference type="PANTHER" id="PTHR24221">
    <property type="entry name" value="ATP-BINDING CASSETTE SUB-FAMILY B"/>
    <property type="match status" value="1"/>
</dbReference>
<feature type="transmembrane region" description="Helical" evidence="7">
    <location>
        <begin position="247"/>
        <end position="268"/>
    </location>
</feature>
<dbReference type="AlphaFoldDB" id="A0AAJ6BNY1"/>
<feature type="transmembrane region" description="Helical" evidence="7">
    <location>
        <begin position="162"/>
        <end position="183"/>
    </location>
</feature>
<dbReference type="GO" id="GO:0005524">
    <property type="term" value="F:ATP binding"/>
    <property type="evidence" value="ECO:0007669"/>
    <property type="project" value="UniProtKB-KW"/>
</dbReference>
<comment type="subcellular location">
    <subcellularLocation>
        <location evidence="1">Cell membrane</location>
        <topology evidence="1">Multi-pass membrane protein</topology>
    </subcellularLocation>
</comment>
<keyword evidence="5 7" id="KW-1133">Transmembrane helix</keyword>
<dbReference type="InterPro" id="IPR011527">
    <property type="entry name" value="ABC1_TM_dom"/>
</dbReference>
<evidence type="ECO:0000256" key="6">
    <source>
        <dbReference type="ARBA" id="ARBA00023136"/>
    </source>
</evidence>
<dbReference type="GO" id="GO:0140359">
    <property type="term" value="F:ABC-type transporter activity"/>
    <property type="evidence" value="ECO:0007669"/>
    <property type="project" value="InterPro"/>
</dbReference>
<keyword evidence="6 7" id="KW-0472">Membrane</keyword>
<dbReference type="EMBL" id="CP119316">
    <property type="protein sequence ID" value="WEK47874.1"/>
    <property type="molecule type" value="Genomic_DNA"/>
</dbReference>
<reference evidence="10" key="1">
    <citation type="submission" date="2023-03" db="EMBL/GenBank/DDBJ databases">
        <title>Andean soil-derived lignocellulolytic bacterial consortium as a source of novel taxa and putative plastic-active enzymes.</title>
        <authorList>
            <person name="Diaz-Garcia L."/>
            <person name="Chuvochina M."/>
            <person name="Feuerriegel G."/>
            <person name="Bunk B."/>
            <person name="Sproer C."/>
            <person name="Streit W.R."/>
            <person name="Rodriguez L.M."/>
            <person name="Overmann J."/>
            <person name="Jimenez D.J."/>
        </authorList>
    </citation>
    <scope>NUCLEOTIDE SEQUENCE</scope>
    <source>
        <strain evidence="10">MAG 26</strain>
    </source>
</reference>
<keyword evidence="4 10" id="KW-0067">ATP-binding</keyword>
<evidence type="ECO:0000313" key="11">
    <source>
        <dbReference type="Proteomes" id="UP001218362"/>
    </source>
</evidence>
<dbReference type="InterPro" id="IPR039421">
    <property type="entry name" value="Type_1_exporter"/>
</dbReference>
<accession>A0AAJ6BNY1</accession>
<dbReference type="PANTHER" id="PTHR24221:SF654">
    <property type="entry name" value="ATP-BINDING CASSETTE SUB-FAMILY B MEMBER 6"/>
    <property type="match status" value="1"/>
</dbReference>
<evidence type="ECO:0000313" key="10">
    <source>
        <dbReference type="EMBL" id="WEK47874.1"/>
    </source>
</evidence>
<dbReference type="GO" id="GO:0016887">
    <property type="term" value="F:ATP hydrolysis activity"/>
    <property type="evidence" value="ECO:0007669"/>
    <property type="project" value="InterPro"/>
</dbReference>
<feature type="transmembrane region" description="Helical" evidence="7">
    <location>
        <begin position="21"/>
        <end position="38"/>
    </location>
</feature>
<dbReference type="InterPro" id="IPR027417">
    <property type="entry name" value="P-loop_NTPase"/>
</dbReference>
<dbReference type="InterPro" id="IPR003593">
    <property type="entry name" value="AAA+_ATPase"/>
</dbReference>
<gene>
    <name evidence="10" type="ORF">P0Y56_06155</name>
</gene>
<evidence type="ECO:0000256" key="5">
    <source>
        <dbReference type="ARBA" id="ARBA00022989"/>
    </source>
</evidence>
<proteinExistence type="predicted"/>
<evidence type="ECO:0000259" key="8">
    <source>
        <dbReference type="PROSITE" id="PS50893"/>
    </source>
</evidence>
<evidence type="ECO:0000256" key="2">
    <source>
        <dbReference type="ARBA" id="ARBA00022692"/>
    </source>
</evidence>
<dbReference type="InterPro" id="IPR017871">
    <property type="entry name" value="ABC_transporter-like_CS"/>
</dbReference>
<feature type="domain" description="ABC transporter" evidence="8">
    <location>
        <begin position="307"/>
        <end position="529"/>
    </location>
</feature>
<dbReference type="InterPro" id="IPR003439">
    <property type="entry name" value="ABC_transporter-like_ATP-bd"/>
</dbReference>
<feature type="transmembrane region" description="Helical" evidence="7">
    <location>
        <begin position="137"/>
        <end position="156"/>
    </location>
</feature>
<dbReference type="Pfam" id="PF00005">
    <property type="entry name" value="ABC_tran"/>
    <property type="match status" value="1"/>
</dbReference>
<feature type="transmembrane region" description="Helical" evidence="7">
    <location>
        <begin position="44"/>
        <end position="67"/>
    </location>
</feature>
<dbReference type="Gene3D" id="3.40.50.300">
    <property type="entry name" value="P-loop containing nucleotide triphosphate hydrolases"/>
    <property type="match status" value="1"/>
</dbReference>
<dbReference type="KEGG" id="acob:P0Y56_06155"/>
<evidence type="ECO:0000256" key="7">
    <source>
        <dbReference type="SAM" id="Phobius"/>
    </source>
</evidence>
<evidence type="ECO:0000256" key="3">
    <source>
        <dbReference type="ARBA" id="ARBA00022741"/>
    </source>
</evidence>
<name>A0AAJ6BNY1_9SPHN</name>
<dbReference type="SMART" id="SM00382">
    <property type="entry name" value="AAA"/>
    <property type="match status" value="1"/>
</dbReference>
<dbReference type="SUPFAM" id="SSF90123">
    <property type="entry name" value="ABC transporter transmembrane region"/>
    <property type="match status" value="1"/>
</dbReference>
<dbReference type="GO" id="GO:0005886">
    <property type="term" value="C:plasma membrane"/>
    <property type="evidence" value="ECO:0007669"/>
    <property type="project" value="UniProtKB-SubCell"/>
</dbReference>
<protein>
    <submittedName>
        <fullName evidence="10">ATP-binding cassette domain-containing protein</fullName>
    </submittedName>
</protein>
<dbReference type="PROSITE" id="PS00211">
    <property type="entry name" value="ABC_TRANSPORTER_1"/>
    <property type="match status" value="1"/>
</dbReference>
<dbReference type="Proteomes" id="UP001218362">
    <property type="component" value="Chromosome"/>
</dbReference>
<keyword evidence="2 7" id="KW-0812">Transmembrane</keyword>
<organism evidence="10 11">
    <name type="scientific">Candidatus Andeanibacterium colombiense</name>
    <dbReference type="NCBI Taxonomy" id="3121345"/>
    <lineage>
        <taxon>Bacteria</taxon>
        <taxon>Pseudomonadati</taxon>
        <taxon>Pseudomonadota</taxon>
        <taxon>Alphaproteobacteria</taxon>
        <taxon>Sphingomonadales</taxon>
        <taxon>Sphingomonadaceae</taxon>
        <taxon>Candidatus Andeanibacterium</taxon>
    </lineage>
</organism>
<dbReference type="PROSITE" id="PS50929">
    <property type="entry name" value="ABC_TM1F"/>
    <property type="match status" value="1"/>
</dbReference>
<dbReference type="SUPFAM" id="SSF52540">
    <property type="entry name" value="P-loop containing nucleoside triphosphate hydrolases"/>
    <property type="match status" value="1"/>
</dbReference>
<dbReference type="InterPro" id="IPR036640">
    <property type="entry name" value="ABC1_TM_sf"/>
</dbReference>
<keyword evidence="3" id="KW-0547">Nucleotide-binding</keyword>
<dbReference type="Gene3D" id="1.20.1560.10">
    <property type="entry name" value="ABC transporter type 1, transmembrane domain"/>
    <property type="match status" value="1"/>
</dbReference>
<feature type="domain" description="ABC transmembrane type-1" evidence="9">
    <location>
        <begin position="23"/>
        <end position="267"/>
    </location>
</feature>
<evidence type="ECO:0000256" key="4">
    <source>
        <dbReference type="ARBA" id="ARBA00022840"/>
    </source>
</evidence>